<evidence type="ECO:0000313" key="5">
    <source>
        <dbReference type="Proteomes" id="UP000233722"/>
    </source>
</evidence>
<dbReference type="EMBL" id="SBKU01000005">
    <property type="protein sequence ID" value="RYQ68881.1"/>
    <property type="molecule type" value="Genomic_DNA"/>
</dbReference>
<dbReference type="RefSeq" id="WP_230473142.1">
    <property type="nucleotide sequence ID" value="NZ_PCHA01000018.1"/>
</dbReference>
<comment type="caution">
    <text evidence="2">The sequence shown here is derived from an EMBL/GenBank/DDBJ whole genome shotgun (WGS) entry which is preliminary data.</text>
</comment>
<dbReference type="Proteomes" id="UP000233722">
    <property type="component" value="Unassembled WGS sequence"/>
</dbReference>
<proteinExistence type="predicted"/>
<dbReference type="AlphaFoldDB" id="A0A2N3QSV9"/>
<evidence type="ECO:0000313" key="4">
    <source>
        <dbReference type="EMBL" id="RYQ68881.1"/>
    </source>
</evidence>
<feature type="signal peptide" evidence="1">
    <location>
        <begin position="1"/>
        <end position="24"/>
    </location>
</feature>
<dbReference type="PROSITE" id="PS51257">
    <property type="entry name" value="PROKAR_LIPOPROTEIN"/>
    <property type="match status" value="1"/>
</dbReference>
<feature type="chain" id="PRO_5041064817" description="Lipoprotein" evidence="1">
    <location>
        <begin position="25"/>
        <end position="235"/>
    </location>
</feature>
<evidence type="ECO:0000313" key="3">
    <source>
        <dbReference type="EMBL" id="RYQ19346.1"/>
    </source>
</evidence>
<evidence type="ECO:0000313" key="2">
    <source>
        <dbReference type="EMBL" id="PKU95108.1"/>
    </source>
</evidence>
<dbReference type="Proteomes" id="UP000291187">
    <property type="component" value="Unassembled WGS sequence"/>
</dbReference>
<sequence length="235" mass="26260">MKSIRRTLSLITIITCVISMTACSKGDATSNNGISGADTGKFASGMTDLIDSLVENDQYDESQKRVLRAALQHDGEIPYASYSAAWESYRQCLVDKGYTKPPQNLINGIYFAPAYVSSEGLTEEQNRKLNDDINACRDARVAAIDLVYRTKLGNPEFYGDPEVALVDCLHRKNLVPQNYTIDQYRKESGLYMNDTSEHAFDRFSFDINDSDTLTCMATTAPTLLQPRLEIWKPLG</sequence>
<evidence type="ECO:0008006" key="8">
    <source>
        <dbReference type="Google" id="ProtNLM"/>
    </source>
</evidence>
<dbReference type="EMBL" id="RYUM01000009">
    <property type="protein sequence ID" value="RYQ19346.1"/>
    <property type="molecule type" value="Genomic_DNA"/>
</dbReference>
<protein>
    <recommendedName>
        <fullName evidence="8">Lipoprotein</fullName>
    </recommendedName>
</protein>
<dbReference type="Proteomes" id="UP000293268">
    <property type="component" value="Unassembled WGS sequence"/>
</dbReference>
<accession>A0A2N3QSV9</accession>
<organism evidence="2 5">
    <name type="scientific">Bifidobacterium pseudolongum subsp. globosum</name>
    <dbReference type="NCBI Taxonomy" id="1690"/>
    <lineage>
        <taxon>Bacteria</taxon>
        <taxon>Bacillati</taxon>
        <taxon>Actinomycetota</taxon>
        <taxon>Actinomycetes</taxon>
        <taxon>Bifidobacteriales</taxon>
        <taxon>Bifidobacteriaceae</taxon>
        <taxon>Bifidobacterium</taxon>
    </lineage>
</organism>
<evidence type="ECO:0000313" key="7">
    <source>
        <dbReference type="Proteomes" id="UP000293268"/>
    </source>
</evidence>
<reference evidence="2 5" key="1">
    <citation type="submission" date="2017-10" db="EMBL/GenBank/DDBJ databases">
        <title>Bifidobacterium genomics.</title>
        <authorList>
            <person name="Lugli G.A."/>
            <person name="Milani C."/>
            <person name="Mancabelli L."/>
        </authorList>
    </citation>
    <scope>NUCLEOTIDE SEQUENCE [LARGE SCALE GENOMIC DNA]</scope>
    <source>
        <strain evidence="2 5">1747B</strain>
    </source>
</reference>
<name>A0A2N3QSV9_9BIFI</name>
<dbReference type="EMBL" id="PCHA01000018">
    <property type="protein sequence ID" value="PKU95108.1"/>
    <property type="molecule type" value="Genomic_DNA"/>
</dbReference>
<evidence type="ECO:0000313" key="6">
    <source>
        <dbReference type="Proteomes" id="UP000291187"/>
    </source>
</evidence>
<evidence type="ECO:0000256" key="1">
    <source>
        <dbReference type="SAM" id="SignalP"/>
    </source>
</evidence>
<gene>
    <name evidence="2" type="ORF">CQR45_0750</name>
    <name evidence="3" type="ORF">PG2071B_0756</name>
    <name evidence="4" type="ORF">PG2072B_0675</name>
</gene>
<keyword evidence="1" id="KW-0732">Signal</keyword>
<reference evidence="3 6" key="2">
    <citation type="submission" date="2018-12" db="EMBL/GenBank/DDBJ databases">
        <title>Unveiling genomic diversity among members of the Bifidobacterium pseudolongum species, a widely distributed gut commensal of the animal kingdom.</title>
        <authorList>
            <person name="Lugli G.A."/>
            <person name="Duranti S."/>
            <person name="Albert K."/>
            <person name="Mancabelli L."/>
            <person name="Napoli S."/>
            <person name="Viappiani A."/>
            <person name="Anzalone R."/>
            <person name="Longhi G."/>
            <person name="Milani C."/>
            <person name="Turroni F."/>
            <person name="Alessandri G."/>
            <person name="Sela D.A."/>
            <person name="Van Sinderen D."/>
            <person name="Ventura M."/>
        </authorList>
    </citation>
    <scope>NUCLEOTIDE SEQUENCE [LARGE SCALE GENOMIC DNA]</scope>
    <source>
        <strain evidence="3 6">2071B</strain>
        <strain evidence="4 7">2072B</strain>
    </source>
</reference>